<feature type="binding site" evidence="7">
    <location>
        <position position="14"/>
    </location>
    <ligand>
        <name>Mn(2+)</name>
        <dbReference type="ChEBI" id="CHEBI:29035"/>
    </ligand>
</feature>
<feature type="binding site" evidence="7">
    <location>
        <begin position="13"/>
        <end position="14"/>
    </location>
    <ligand>
        <name>substrate</name>
    </ligand>
</feature>
<dbReference type="SUPFAM" id="SSF89000">
    <property type="entry name" value="post-HMGL domain-like"/>
    <property type="match status" value="1"/>
</dbReference>
<feature type="domain" description="Pyruvate carboxyltransferase" evidence="9">
    <location>
        <begin position="5"/>
        <end position="255"/>
    </location>
</feature>
<dbReference type="NCBIfam" id="NF006049">
    <property type="entry name" value="PRK08195.1"/>
    <property type="match status" value="1"/>
</dbReference>
<reference evidence="11" key="1">
    <citation type="journal article" date="2019" name="Int. J. Syst. Evol. Microbiol.">
        <title>The Global Catalogue of Microorganisms (GCM) 10K type strain sequencing project: providing services to taxonomists for standard genome sequencing and annotation.</title>
        <authorList>
            <consortium name="The Broad Institute Genomics Platform"/>
            <consortium name="The Broad Institute Genome Sequencing Center for Infectious Disease"/>
            <person name="Wu L."/>
            <person name="Ma J."/>
        </authorList>
    </citation>
    <scope>NUCLEOTIDE SEQUENCE [LARGE SCALE GENOMIC DNA]</scope>
    <source>
        <strain evidence="11">ICMP 6774ER</strain>
    </source>
</reference>
<feature type="binding site" evidence="7">
    <location>
        <position position="194"/>
    </location>
    <ligand>
        <name>Mn(2+)</name>
        <dbReference type="ChEBI" id="CHEBI:29035"/>
    </ligand>
</feature>
<dbReference type="RefSeq" id="WP_379573317.1">
    <property type="nucleotide sequence ID" value="NZ_JBHUFV010000026.1"/>
</dbReference>
<keyword evidence="5 7" id="KW-0456">Lyase</keyword>
<dbReference type="InterPro" id="IPR000891">
    <property type="entry name" value="PYR_CT"/>
</dbReference>
<evidence type="ECO:0000313" key="11">
    <source>
        <dbReference type="Proteomes" id="UP001597368"/>
    </source>
</evidence>
<dbReference type="Pfam" id="PF07836">
    <property type="entry name" value="DmpG_comm"/>
    <property type="match status" value="1"/>
</dbReference>
<proteinExistence type="inferred from homology"/>
<dbReference type="InterPro" id="IPR012425">
    <property type="entry name" value="DmpG_comm"/>
</dbReference>
<dbReference type="PROSITE" id="PS50991">
    <property type="entry name" value="PYR_CT"/>
    <property type="match status" value="1"/>
</dbReference>
<protein>
    <recommendedName>
        <fullName evidence="7 8">4-hydroxy-2-oxovalerate aldolase</fullName>
        <shortName evidence="7">HOA</shortName>
        <ecNumber evidence="7 8">4.1.3.39</ecNumber>
    </recommendedName>
    <alternativeName>
        <fullName evidence="7">4-hydroxy-2-keto-pentanoic acid aldolase</fullName>
    </alternativeName>
    <alternativeName>
        <fullName evidence="7">4-hydroxy-2-oxopentanoate aldolase</fullName>
    </alternativeName>
</protein>
<dbReference type="HAMAP" id="MF_01656">
    <property type="entry name" value="HOA"/>
    <property type="match status" value="1"/>
</dbReference>
<comment type="similarity">
    <text evidence="1 7">Belongs to the 4-hydroxy-2-oxovalerate aldolase family.</text>
</comment>
<dbReference type="Gene3D" id="3.20.20.70">
    <property type="entry name" value="Aldolase class I"/>
    <property type="match status" value="1"/>
</dbReference>
<evidence type="ECO:0000256" key="3">
    <source>
        <dbReference type="ARBA" id="ARBA00022797"/>
    </source>
</evidence>
<evidence type="ECO:0000313" key="10">
    <source>
        <dbReference type="EMBL" id="MFD1933273.1"/>
    </source>
</evidence>
<gene>
    <name evidence="10" type="primary">dmpG</name>
    <name evidence="10" type="ORF">ACFSKW_17520</name>
</gene>
<dbReference type="SUPFAM" id="SSF51569">
    <property type="entry name" value="Aldolase"/>
    <property type="match status" value="1"/>
</dbReference>
<name>A0ABW4SUL3_9ACTN</name>
<accession>A0ABW4SUL3</accession>
<evidence type="ECO:0000256" key="2">
    <source>
        <dbReference type="ARBA" id="ARBA00022723"/>
    </source>
</evidence>
<feature type="site" description="Transition state stabilizer" evidence="7">
    <location>
        <position position="13"/>
    </location>
</feature>
<dbReference type="EMBL" id="JBHUFV010000026">
    <property type="protein sequence ID" value="MFD1933273.1"/>
    <property type="molecule type" value="Genomic_DNA"/>
</dbReference>
<evidence type="ECO:0000256" key="6">
    <source>
        <dbReference type="ARBA" id="ARBA00023518"/>
    </source>
</evidence>
<evidence type="ECO:0000256" key="7">
    <source>
        <dbReference type="HAMAP-Rule" id="MF_01656"/>
    </source>
</evidence>
<dbReference type="NCBIfam" id="TIGR03217">
    <property type="entry name" value="4OH_2_O_val_ald"/>
    <property type="match status" value="1"/>
</dbReference>
<comment type="caution">
    <text evidence="10">The sequence shown here is derived from an EMBL/GenBank/DDBJ whole genome shotgun (WGS) entry which is preliminary data.</text>
</comment>
<dbReference type="InterPro" id="IPR017629">
    <property type="entry name" value="4OH_2_O-val_aldolase"/>
</dbReference>
<comment type="catalytic activity">
    <reaction evidence="7">
        <text>(S)-4-hydroxy-2-oxopentanoate = acetaldehyde + pyruvate</text>
        <dbReference type="Rhea" id="RHEA:22624"/>
        <dbReference type="ChEBI" id="CHEBI:15343"/>
        <dbReference type="ChEBI" id="CHEBI:15361"/>
        <dbReference type="ChEBI" id="CHEBI:73143"/>
        <dbReference type="EC" id="4.1.3.39"/>
    </reaction>
</comment>
<evidence type="ECO:0000256" key="1">
    <source>
        <dbReference type="ARBA" id="ARBA00008944"/>
    </source>
</evidence>
<comment type="catalytic activity">
    <reaction evidence="6">
        <text>(S)-4-hydroxy-2-oxohexanoate = propanal + pyruvate</text>
        <dbReference type="Rhea" id="RHEA:36003"/>
        <dbReference type="ChEBI" id="CHEBI:15361"/>
        <dbReference type="ChEBI" id="CHEBI:17153"/>
        <dbReference type="ChEBI" id="CHEBI:73142"/>
        <dbReference type="EC" id="4.1.3.43"/>
    </reaction>
    <physiologicalReaction direction="left-to-right" evidence="6">
        <dbReference type="Rhea" id="RHEA:36004"/>
    </physiologicalReaction>
</comment>
<dbReference type="Gene3D" id="1.10.8.60">
    <property type="match status" value="1"/>
</dbReference>
<feature type="binding site" evidence="7">
    <location>
        <position position="285"/>
    </location>
    <ligand>
        <name>substrate</name>
    </ligand>
</feature>
<evidence type="ECO:0000256" key="8">
    <source>
        <dbReference type="NCBIfam" id="TIGR03217"/>
    </source>
</evidence>
<keyword evidence="11" id="KW-1185">Reference proteome</keyword>
<keyword evidence="2 7" id="KW-0479">Metal-binding</keyword>
<dbReference type="InterPro" id="IPR013785">
    <property type="entry name" value="Aldolase_TIM"/>
</dbReference>
<dbReference type="PANTHER" id="PTHR10277">
    <property type="entry name" value="HOMOCITRATE SYNTHASE-RELATED"/>
    <property type="match status" value="1"/>
</dbReference>
<dbReference type="PANTHER" id="PTHR10277:SF9">
    <property type="entry name" value="2-ISOPROPYLMALATE SYNTHASE 1, CHLOROPLASTIC-RELATED"/>
    <property type="match status" value="1"/>
</dbReference>
<feature type="binding site" evidence="7">
    <location>
        <position position="167"/>
    </location>
    <ligand>
        <name>substrate</name>
    </ligand>
</feature>
<organism evidence="10 11">
    <name type="scientific">Nonomuraea mangrovi</name>
    <dbReference type="NCBI Taxonomy" id="2316207"/>
    <lineage>
        <taxon>Bacteria</taxon>
        <taxon>Bacillati</taxon>
        <taxon>Actinomycetota</taxon>
        <taxon>Actinomycetes</taxon>
        <taxon>Streptosporangiales</taxon>
        <taxon>Streptosporangiaceae</taxon>
        <taxon>Nonomuraea</taxon>
    </lineage>
</organism>
<evidence type="ECO:0000259" key="9">
    <source>
        <dbReference type="PROSITE" id="PS50991"/>
    </source>
</evidence>
<keyword evidence="4 7" id="KW-0464">Manganese</keyword>
<sequence length="340" mass="35305">MNTPITLVDTSLRDGMSSVSHRFTADQVATVARGLDAAGIPVIEVAHGIGIGASSIQYGVAAATDEQYVRAAVAAVRVSDIAVLYVPGISTLKDLDACREAGAGTVRVATHCTEADCAEQPIRHARAQGMRVMSFLMMSHKLEPAALAAQAAKLESYGAQVIYVVDSAGALVPSAAGRRVAALRETVSCDLGFHAHNNLGVGIGNALAAVENGATFVDGSLCGLGASAGNAQTEVLAVALDRAGHDPGVDVFTLIDVAERIMTPLMAQPQIIDETALLLGYAGLYSTFFHPTKRAAEKYGVPVRDILIELGRRNVIGGQEDMIIDVAAELSGRLSAVETS</sequence>
<evidence type="ECO:0000256" key="4">
    <source>
        <dbReference type="ARBA" id="ARBA00023211"/>
    </source>
</evidence>
<dbReference type="CDD" id="cd07943">
    <property type="entry name" value="DRE_TIM_HOA"/>
    <property type="match status" value="1"/>
</dbReference>
<feature type="binding site" evidence="7">
    <location>
        <position position="194"/>
    </location>
    <ligand>
        <name>substrate</name>
    </ligand>
</feature>
<dbReference type="Proteomes" id="UP001597368">
    <property type="component" value="Unassembled WGS sequence"/>
</dbReference>
<evidence type="ECO:0000256" key="5">
    <source>
        <dbReference type="ARBA" id="ARBA00023239"/>
    </source>
</evidence>
<comment type="caution">
    <text evidence="7">Lacks conserved residue(s) required for the propagation of feature annotation.</text>
</comment>
<dbReference type="InterPro" id="IPR050073">
    <property type="entry name" value="2-IPM_HCS-like"/>
</dbReference>
<dbReference type="Pfam" id="PF00682">
    <property type="entry name" value="HMGL-like"/>
    <property type="match status" value="1"/>
</dbReference>
<dbReference type="EC" id="4.1.3.39" evidence="7 8"/>
<dbReference type="InterPro" id="IPR035685">
    <property type="entry name" value="DRE_TIM_HOA"/>
</dbReference>
<keyword evidence="3 7" id="KW-0058">Aromatic hydrocarbons catabolism</keyword>
<feature type="binding site" evidence="7">
    <location>
        <position position="196"/>
    </location>
    <ligand>
        <name>Mn(2+)</name>
        <dbReference type="ChEBI" id="CHEBI:29035"/>
    </ligand>
</feature>
<dbReference type="GO" id="GO:0008701">
    <property type="term" value="F:4-hydroxy-2-oxovalerate aldolase activity"/>
    <property type="evidence" value="ECO:0007669"/>
    <property type="project" value="UniProtKB-EC"/>
</dbReference>